<proteinExistence type="predicted"/>
<keyword evidence="1" id="KW-0472">Membrane</keyword>
<dbReference type="Proteomes" id="UP000199455">
    <property type="component" value="Unassembled WGS sequence"/>
</dbReference>
<keyword evidence="1" id="KW-0812">Transmembrane</keyword>
<feature type="transmembrane region" description="Helical" evidence="1">
    <location>
        <begin position="109"/>
        <end position="135"/>
    </location>
</feature>
<gene>
    <name evidence="2" type="ORF">SAMN04488024_105379</name>
</gene>
<accession>A0A1G6UKS8</accession>
<sequence length="139" mass="16366">MSLFEWFFERDNPGPTGSVETYHHKLNWPRFWIIVAGTAALIALLFFIYYLPFNQLEAFVLRDACLATLFTLAYLVLSYYIYIKPDYDNMGYLGFIDNPFKYTDDVNRFMLFFQALLLPGKIIAIPIVNLFSLCFKRKN</sequence>
<evidence type="ECO:0000313" key="2">
    <source>
        <dbReference type="EMBL" id="SDD41881.1"/>
    </source>
</evidence>
<feature type="transmembrane region" description="Helical" evidence="1">
    <location>
        <begin position="64"/>
        <end position="83"/>
    </location>
</feature>
<keyword evidence="3" id="KW-1185">Reference proteome</keyword>
<dbReference type="AlphaFoldDB" id="A0A1G6UKS8"/>
<dbReference type="STRING" id="390242.SAMN04488024_105379"/>
<dbReference type="EMBL" id="FMZH01000005">
    <property type="protein sequence ID" value="SDD41881.1"/>
    <property type="molecule type" value="Genomic_DNA"/>
</dbReference>
<organism evidence="2 3">
    <name type="scientific">Pedobacter soli</name>
    <dbReference type="NCBI Taxonomy" id="390242"/>
    <lineage>
        <taxon>Bacteria</taxon>
        <taxon>Pseudomonadati</taxon>
        <taxon>Bacteroidota</taxon>
        <taxon>Sphingobacteriia</taxon>
        <taxon>Sphingobacteriales</taxon>
        <taxon>Sphingobacteriaceae</taxon>
        <taxon>Pedobacter</taxon>
    </lineage>
</organism>
<protein>
    <submittedName>
        <fullName evidence="2">Uncharacterized protein</fullName>
    </submittedName>
</protein>
<name>A0A1G6UKS8_9SPHI</name>
<dbReference type="RefSeq" id="WP_090769438.1">
    <property type="nucleotide sequence ID" value="NZ_FMZH01000005.1"/>
</dbReference>
<reference evidence="3" key="1">
    <citation type="submission" date="2016-10" db="EMBL/GenBank/DDBJ databases">
        <authorList>
            <person name="Varghese N."/>
            <person name="Submissions S."/>
        </authorList>
    </citation>
    <scope>NUCLEOTIDE SEQUENCE [LARGE SCALE GENOMIC DNA]</scope>
    <source>
        <strain evidence="3">DSM 18609</strain>
    </source>
</reference>
<evidence type="ECO:0000313" key="3">
    <source>
        <dbReference type="Proteomes" id="UP000199455"/>
    </source>
</evidence>
<evidence type="ECO:0000256" key="1">
    <source>
        <dbReference type="SAM" id="Phobius"/>
    </source>
</evidence>
<keyword evidence="1" id="KW-1133">Transmembrane helix</keyword>
<feature type="transmembrane region" description="Helical" evidence="1">
    <location>
        <begin position="31"/>
        <end position="52"/>
    </location>
</feature>